<protein>
    <submittedName>
        <fullName evidence="1">DUF6445 family protein</fullName>
    </submittedName>
</protein>
<comment type="caution">
    <text evidence="1">The sequence shown here is derived from an EMBL/GenBank/DDBJ whole genome shotgun (WGS) entry which is preliminary data.</text>
</comment>
<sequence length="242" mass="26897">MIRLFNPQPRVHVLELAPGLRCVVLDDVLLEPETLVSFAAGRRFEAPEGNLYPGGVMGLSAEFDLRLRDLFWQHARGPLGLRRCHAAYVRLSLATTPVDQLQPLQWLCHRDRIDEGAPEAMFAASVLYLFRNPELGGTRFFVPRRPAQEIAELFRDAQALPPADFSARHGIAPGYPAEESAYFRCVATVPAAWNRMIIYDGGGYHSAAIDRSDLLSDDAATGRLTVNGFFPCRRQSAAARHP</sequence>
<reference evidence="1 2" key="1">
    <citation type="submission" date="2024-08" db="EMBL/GenBank/DDBJ databases">
        <authorList>
            <person name="Lu H."/>
        </authorList>
    </citation>
    <scope>NUCLEOTIDE SEQUENCE [LARGE SCALE GENOMIC DNA]</scope>
    <source>
        <strain evidence="1 2">LYH14W</strain>
    </source>
</reference>
<proteinExistence type="predicted"/>
<keyword evidence="2" id="KW-1185">Reference proteome</keyword>
<evidence type="ECO:0000313" key="1">
    <source>
        <dbReference type="EMBL" id="MFG6428355.1"/>
    </source>
</evidence>
<evidence type="ECO:0000313" key="2">
    <source>
        <dbReference type="Proteomes" id="UP001606210"/>
    </source>
</evidence>
<dbReference type="EMBL" id="JBIGHV010000001">
    <property type="protein sequence ID" value="MFG6428355.1"/>
    <property type="molecule type" value="Genomic_DNA"/>
</dbReference>
<accession>A0ABW7EY35</accession>
<dbReference type="InterPro" id="IPR045617">
    <property type="entry name" value="DUF6445"/>
</dbReference>
<organism evidence="1 2">
    <name type="scientific">Pelomonas parva</name>
    <dbReference type="NCBI Taxonomy" id="3299032"/>
    <lineage>
        <taxon>Bacteria</taxon>
        <taxon>Pseudomonadati</taxon>
        <taxon>Pseudomonadota</taxon>
        <taxon>Betaproteobacteria</taxon>
        <taxon>Burkholderiales</taxon>
        <taxon>Sphaerotilaceae</taxon>
        <taxon>Roseateles</taxon>
    </lineage>
</organism>
<gene>
    <name evidence="1" type="ORF">ACG00Y_00430</name>
</gene>
<name>A0ABW7EY35_9BURK</name>
<dbReference type="Pfam" id="PF20043">
    <property type="entry name" value="DUF6445"/>
    <property type="match status" value="1"/>
</dbReference>
<dbReference type="RefSeq" id="WP_394475287.1">
    <property type="nucleotide sequence ID" value="NZ_JBIGHV010000001.1"/>
</dbReference>
<dbReference type="Proteomes" id="UP001606210">
    <property type="component" value="Unassembled WGS sequence"/>
</dbReference>